<evidence type="ECO:0000313" key="2">
    <source>
        <dbReference type="Proteomes" id="UP001596031"/>
    </source>
</evidence>
<dbReference type="Proteomes" id="UP001596031">
    <property type="component" value="Unassembled WGS sequence"/>
</dbReference>
<sequence length="152" mass="17008">MMRSQSSARMPIDAYVDGAWQPLEFANETPVYPCRVGAAEGLLASAWLSMHTDHGAYEEANRMQVITPHFISQEEAPVLLLTREGVLVEQPLALGVPVVVDLLAPHALLPRKWADLVLQHGTDDFPEFQAWWEPLYDNEDVAPVFAWSSQRA</sequence>
<protein>
    <recommendedName>
        <fullName evidence="3">DUF2169 domain-containing protein</fullName>
    </recommendedName>
</protein>
<keyword evidence="2" id="KW-1185">Reference proteome</keyword>
<dbReference type="EMBL" id="JBHSMS010000026">
    <property type="protein sequence ID" value="MFC5511013.1"/>
    <property type="molecule type" value="Genomic_DNA"/>
</dbReference>
<name>A0ABW0PGB8_9BURK</name>
<gene>
    <name evidence="1" type="ORF">ACFPOU_07730</name>
</gene>
<organism evidence="1 2">
    <name type="scientific">Massilia jejuensis</name>
    <dbReference type="NCBI Taxonomy" id="648894"/>
    <lineage>
        <taxon>Bacteria</taxon>
        <taxon>Pseudomonadati</taxon>
        <taxon>Pseudomonadota</taxon>
        <taxon>Betaproteobacteria</taxon>
        <taxon>Burkholderiales</taxon>
        <taxon>Oxalobacteraceae</taxon>
        <taxon>Telluria group</taxon>
        <taxon>Massilia</taxon>
    </lineage>
</organism>
<comment type="caution">
    <text evidence="1">The sequence shown here is derived from an EMBL/GenBank/DDBJ whole genome shotgun (WGS) entry which is preliminary data.</text>
</comment>
<dbReference type="RefSeq" id="WP_379719115.1">
    <property type="nucleotide sequence ID" value="NZ_JBHSMS010000026.1"/>
</dbReference>
<evidence type="ECO:0008006" key="3">
    <source>
        <dbReference type="Google" id="ProtNLM"/>
    </source>
</evidence>
<proteinExistence type="predicted"/>
<accession>A0ABW0PGB8</accession>
<evidence type="ECO:0000313" key="1">
    <source>
        <dbReference type="EMBL" id="MFC5511013.1"/>
    </source>
</evidence>
<reference evidence="2" key="1">
    <citation type="journal article" date="2019" name="Int. J. Syst. Evol. Microbiol.">
        <title>The Global Catalogue of Microorganisms (GCM) 10K type strain sequencing project: providing services to taxonomists for standard genome sequencing and annotation.</title>
        <authorList>
            <consortium name="The Broad Institute Genomics Platform"/>
            <consortium name="The Broad Institute Genome Sequencing Center for Infectious Disease"/>
            <person name="Wu L."/>
            <person name="Ma J."/>
        </authorList>
    </citation>
    <scope>NUCLEOTIDE SEQUENCE [LARGE SCALE GENOMIC DNA]</scope>
    <source>
        <strain evidence="2">CCUG 38813</strain>
    </source>
</reference>